<accession>A0ACC3CHV0</accession>
<evidence type="ECO:0000313" key="1">
    <source>
        <dbReference type="EMBL" id="KAK1869752.1"/>
    </source>
</evidence>
<gene>
    <name evidence="1" type="ORF">I4F81_012218</name>
</gene>
<sequence length="268" mass="30720">MEYVQLAQRHALEAASKVDDAWASFAGPVNPLSADFPLMRPSFAATCGLGYLAFVLLVPPLFKAAGFSIKLKPIMRLYNVFMVALSGYMCVMSILLARQSNDTVWCVPLASGEAGRRMATLTWIFTYSKVIEFLDSVFMVFEGRWRQLSFLHVYHHVSILSYWFAILWIAPGSDAYFSLAGNSFIHVLMYSYYLLASFEITPWWKYYITYCQILQFVSFAGQSIYVGYVKTEAVCDFPDVLSRGLLWYMLTLIALFLNFLVLWEEDFH</sequence>
<name>A0ACC3CHV0_PYRYE</name>
<keyword evidence="2" id="KW-1185">Reference proteome</keyword>
<comment type="caution">
    <text evidence="1">The sequence shown here is derived from an EMBL/GenBank/DDBJ whole genome shotgun (WGS) entry which is preliminary data.</text>
</comment>
<proteinExistence type="predicted"/>
<reference evidence="1" key="1">
    <citation type="submission" date="2019-11" db="EMBL/GenBank/DDBJ databases">
        <title>Nori genome reveals adaptations in red seaweeds to the harsh intertidal environment.</title>
        <authorList>
            <person name="Wang D."/>
            <person name="Mao Y."/>
        </authorList>
    </citation>
    <scope>NUCLEOTIDE SEQUENCE</scope>
    <source>
        <tissue evidence="1">Gametophyte</tissue>
    </source>
</reference>
<evidence type="ECO:0000313" key="2">
    <source>
        <dbReference type="Proteomes" id="UP000798662"/>
    </source>
</evidence>
<dbReference type="EMBL" id="CM020620">
    <property type="protein sequence ID" value="KAK1869752.1"/>
    <property type="molecule type" value="Genomic_DNA"/>
</dbReference>
<protein>
    <submittedName>
        <fullName evidence="1">Uncharacterized protein</fullName>
    </submittedName>
</protein>
<organism evidence="1 2">
    <name type="scientific">Pyropia yezoensis</name>
    <name type="common">Susabi-nori</name>
    <name type="synonym">Porphyra yezoensis</name>
    <dbReference type="NCBI Taxonomy" id="2788"/>
    <lineage>
        <taxon>Eukaryota</taxon>
        <taxon>Rhodophyta</taxon>
        <taxon>Bangiophyceae</taxon>
        <taxon>Bangiales</taxon>
        <taxon>Bangiaceae</taxon>
        <taxon>Pyropia</taxon>
    </lineage>
</organism>
<dbReference type="Proteomes" id="UP000798662">
    <property type="component" value="Chromosome 3"/>
</dbReference>